<dbReference type="Gene3D" id="1.20.1090.10">
    <property type="entry name" value="Dehydroquinate synthase-like - alpha domain"/>
    <property type="match status" value="1"/>
</dbReference>
<dbReference type="Pfam" id="PF00465">
    <property type="entry name" value="Fe-ADH"/>
    <property type="match status" value="1"/>
</dbReference>
<dbReference type="GO" id="GO:0008888">
    <property type="term" value="F:glycerol dehydrogenase (NAD+) activity"/>
    <property type="evidence" value="ECO:0007669"/>
    <property type="project" value="UniProtKB-EC"/>
</dbReference>
<dbReference type="AlphaFoldDB" id="A0A174N862"/>
<evidence type="ECO:0000256" key="3">
    <source>
        <dbReference type="PIRSR" id="PIRSR000112-1"/>
    </source>
</evidence>
<dbReference type="Proteomes" id="UP000095765">
    <property type="component" value="Unassembled WGS sequence"/>
</dbReference>
<proteinExistence type="predicted"/>
<dbReference type="InterPro" id="IPR016205">
    <property type="entry name" value="Glycerol_DH"/>
</dbReference>
<reference evidence="6 7" key="1">
    <citation type="submission" date="2015-09" db="EMBL/GenBank/DDBJ databases">
        <authorList>
            <consortium name="Pathogen Informatics"/>
        </authorList>
    </citation>
    <scope>NUCLEOTIDE SEQUENCE [LARGE SCALE GENOMIC DNA]</scope>
    <source>
        <strain evidence="6 7">2789STDY5834939</strain>
    </source>
</reference>
<dbReference type="EMBL" id="CZBE01000004">
    <property type="protein sequence ID" value="CUP44904.1"/>
    <property type="molecule type" value="Genomic_DNA"/>
</dbReference>
<dbReference type="RefSeq" id="WP_006876779.1">
    <property type="nucleotide sequence ID" value="NZ_CABIWA010000004.1"/>
</dbReference>
<protein>
    <submittedName>
        <fullName evidence="6">Glycerol dehydrogenase</fullName>
        <ecNumber evidence="6">1.1.1.6</ecNumber>
    </submittedName>
</protein>
<dbReference type="InterPro" id="IPR001670">
    <property type="entry name" value="ADH_Fe/GldA"/>
</dbReference>
<dbReference type="PANTHER" id="PTHR43616">
    <property type="entry name" value="GLYCEROL DEHYDROGENASE"/>
    <property type="match status" value="1"/>
</dbReference>
<gene>
    <name evidence="6" type="primary">gldA</name>
    <name evidence="6" type="ORF">ERS852551_00841</name>
</gene>
<dbReference type="PANTHER" id="PTHR43616:SF3">
    <property type="entry name" value="HYDROXYCARBOXYLATE DEHYDROGENASE A"/>
    <property type="match status" value="1"/>
</dbReference>
<evidence type="ECO:0000313" key="6">
    <source>
        <dbReference type="EMBL" id="CUP44904.1"/>
    </source>
</evidence>
<keyword evidence="3" id="KW-0862">Zinc</keyword>
<dbReference type="EC" id="1.1.1.6" evidence="6"/>
<accession>A0A174N862</accession>
<feature type="domain" description="Alcohol dehydrogenase iron-type/glycerol dehydrogenase GldA" evidence="5">
    <location>
        <begin position="13"/>
        <end position="138"/>
    </location>
</feature>
<keyword evidence="1 3" id="KW-0479">Metal-binding</keyword>
<sequence length="361" mass="38798">MRDGAQIILGAGRYIQTPGAAALTGREAKFFADRAIVAAGATAWQIAGQQVEESLRANGVDFLFHPFSGFCSETTVGAIVRDAESFGARLIIGVGGGKCMDTVKLAADRLGVRVITVPTSAATCACYATVCIKYDDTGTPDCNEYCRQPVAAVLVDTDLLARRCPARMLAAGVADAMAKYPEIDFSIRFVKGWDITIMPVSALQVAKSNTDKYFADAANAVLQVADGTLTPVVDDIIFTNLALTGLTSQLSSGSKQLAVAHGLYDAVSKLFKPQRARLLHGEIVSCGIPVQLAVNGYSEEYIEKNVRFLELIGTPMQFSQLGIEPTEENLEQILAFIFDNVGIDEPALQEKIRKNFARVMK</sequence>
<feature type="binding site" evidence="4">
    <location>
        <begin position="97"/>
        <end position="101"/>
    </location>
    <ligand>
        <name>NAD(+)</name>
        <dbReference type="ChEBI" id="CHEBI:57540"/>
    </ligand>
</feature>
<evidence type="ECO:0000256" key="4">
    <source>
        <dbReference type="PIRSR" id="PIRSR000112-3"/>
    </source>
</evidence>
<evidence type="ECO:0000313" key="7">
    <source>
        <dbReference type="Proteomes" id="UP000095765"/>
    </source>
</evidence>
<dbReference type="CDD" id="cd08550">
    <property type="entry name" value="GlyDH-like"/>
    <property type="match status" value="1"/>
</dbReference>
<dbReference type="PIRSF" id="PIRSF000112">
    <property type="entry name" value="Glycerol_dehydrogenase"/>
    <property type="match status" value="1"/>
</dbReference>
<organism evidence="6 7">
    <name type="scientific">Anaerotruncus colihominis</name>
    <dbReference type="NCBI Taxonomy" id="169435"/>
    <lineage>
        <taxon>Bacteria</taxon>
        <taxon>Bacillati</taxon>
        <taxon>Bacillota</taxon>
        <taxon>Clostridia</taxon>
        <taxon>Eubacteriales</taxon>
        <taxon>Oscillospiraceae</taxon>
        <taxon>Anaerotruncus</taxon>
    </lineage>
</organism>
<dbReference type="SUPFAM" id="SSF56796">
    <property type="entry name" value="Dehydroquinate synthase-like"/>
    <property type="match status" value="1"/>
</dbReference>
<keyword evidence="4" id="KW-0520">NAD</keyword>
<dbReference type="OrthoDB" id="5198708at2"/>
<feature type="binding site" evidence="3">
    <location>
        <position position="175"/>
    </location>
    <ligand>
        <name>glycerol</name>
        <dbReference type="ChEBI" id="CHEBI:17754"/>
    </ligand>
</feature>
<evidence type="ECO:0000259" key="5">
    <source>
        <dbReference type="Pfam" id="PF00465"/>
    </source>
</evidence>
<feature type="binding site" evidence="3">
    <location>
        <position position="280"/>
    </location>
    <ligand>
        <name>glycerol</name>
        <dbReference type="ChEBI" id="CHEBI:17754"/>
    </ligand>
</feature>
<evidence type="ECO:0000256" key="2">
    <source>
        <dbReference type="ARBA" id="ARBA00023002"/>
    </source>
</evidence>
<keyword evidence="2 6" id="KW-0560">Oxidoreductase</keyword>
<dbReference type="GO" id="GO:0046872">
    <property type="term" value="F:metal ion binding"/>
    <property type="evidence" value="ECO:0007669"/>
    <property type="project" value="UniProtKB-KW"/>
</dbReference>
<comment type="cofactor">
    <cofactor evidence="3">
        <name>Zn(2+)</name>
        <dbReference type="ChEBI" id="CHEBI:29105"/>
    </cofactor>
    <text evidence="3">Binds 1 zinc ion per subunit.</text>
</comment>
<evidence type="ECO:0000256" key="1">
    <source>
        <dbReference type="ARBA" id="ARBA00022723"/>
    </source>
</evidence>
<feature type="binding site" evidence="3">
    <location>
        <position position="261"/>
    </location>
    <ligand>
        <name>glycerol</name>
        <dbReference type="ChEBI" id="CHEBI:17754"/>
    </ligand>
</feature>
<dbReference type="Gene3D" id="3.40.50.1970">
    <property type="match status" value="1"/>
</dbReference>
<name>A0A174N862_9FIRM</name>
<feature type="binding site" evidence="4">
    <location>
        <position position="134"/>
    </location>
    <ligand>
        <name>NAD(+)</name>
        <dbReference type="ChEBI" id="CHEBI:57540"/>
    </ligand>
</feature>